<dbReference type="Proteomes" id="UP000193411">
    <property type="component" value="Unassembled WGS sequence"/>
</dbReference>
<feature type="region of interest" description="Disordered" evidence="1">
    <location>
        <begin position="37"/>
        <end position="109"/>
    </location>
</feature>
<evidence type="ECO:0000313" key="3">
    <source>
        <dbReference type="Proteomes" id="UP000193411"/>
    </source>
</evidence>
<feature type="region of interest" description="Disordered" evidence="1">
    <location>
        <begin position="1"/>
        <end position="22"/>
    </location>
</feature>
<protein>
    <submittedName>
        <fullName evidence="2">Uncharacterized protein</fullName>
    </submittedName>
</protein>
<comment type="caution">
    <text evidence="2">The sequence shown here is derived from an EMBL/GenBank/DDBJ whole genome shotgun (WGS) entry which is preliminary data.</text>
</comment>
<feature type="compositionally biased region" description="Basic residues" evidence="1">
    <location>
        <begin position="1"/>
        <end position="15"/>
    </location>
</feature>
<reference evidence="2 3" key="1">
    <citation type="submission" date="2016-07" db="EMBL/GenBank/DDBJ databases">
        <title>Pervasive Adenine N6-methylation of Active Genes in Fungi.</title>
        <authorList>
            <consortium name="DOE Joint Genome Institute"/>
            <person name="Mondo S.J."/>
            <person name="Dannebaum R.O."/>
            <person name="Kuo R.C."/>
            <person name="Labutti K."/>
            <person name="Haridas S."/>
            <person name="Kuo A."/>
            <person name="Salamov A."/>
            <person name="Ahrendt S.R."/>
            <person name="Lipzen A."/>
            <person name="Sullivan W."/>
            <person name="Andreopoulos W.B."/>
            <person name="Clum A."/>
            <person name="Lindquist E."/>
            <person name="Daum C."/>
            <person name="Ramamoorthy G.K."/>
            <person name="Gryganskyi A."/>
            <person name="Culley D."/>
            <person name="Magnuson J.K."/>
            <person name="James T.Y."/>
            <person name="O'Malley M.A."/>
            <person name="Stajich J.E."/>
            <person name="Spatafora J.W."/>
            <person name="Visel A."/>
            <person name="Grigoriev I.V."/>
        </authorList>
    </citation>
    <scope>NUCLEOTIDE SEQUENCE [LARGE SCALE GENOMIC DNA]</scope>
    <source>
        <strain evidence="2 3">PL171</strain>
    </source>
</reference>
<accession>A0A1Y2HXT2</accession>
<keyword evidence="3" id="KW-1185">Reference proteome</keyword>
<feature type="compositionally biased region" description="Basic residues" evidence="1">
    <location>
        <begin position="62"/>
        <end position="71"/>
    </location>
</feature>
<dbReference type="AlphaFoldDB" id="A0A1Y2HXT2"/>
<dbReference type="EMBL" id="MCFL01000005">
    <property type="protein sequence ID" value="ORZ39370.1"/>
    <property type="molecule type" value="Genomic_DNA"/>
</dbReference>
<organism evidence="2 3">
    <name type="scientific">Catenaria anguillulae PL171</name>
    <dbReference type="NCBI Taxonomy" id="765915"/>
    <lineage>
        <taxon>Eukaryota</taxon>
        <taxon>Fungi</taxon>
        <taxon>Fungi incertae sedis</taxon>
        <taxon>Blastocladiomycota</taxon>
        <taxon>Blastocladiomycetes</taxon>
        <taxon>Blastocladiales</taxon>
        <taxon>Catenariaceae</taxon>
        <taxon>Catenaria</taxon>
    </lineage>
</organism>
<evidence type="ECO:0000313" key="2">
    <source>
        <dbReference type="EMBL" id="ORZ39370.1"/>
    </source>
</evidence>
<sequence>MLRRRRPKQRSRPCIRRLPQGPPQCRRVKCIQLNRLNGPMPRIRHRRRERRNRLIHPGKPPRSSRIHRQGRRQWLSRTRRRSDRHIHLPGKRSRRSSNSSIRGRRNHREGAVGITECEVAHRGGSLAHIRVHFQGELSRCNVRLAIGHETQCTYADMIIVGHKPNDFYAIPLIHNTLGSRNGQQA</sequence>
<gene>
    <name evidence="2" type="ORF">BCR44DRAFT_315545</name>
</gene>
<feature type="compositionally biased region" description="Basic residues" evidence="1">
    <location>
        <begin position="42"/>
        <end position="56"/>
    </location>
</feature>
<proteinExistence type="predicted"/>
<name>A0A1Y2HXT2_9FUNG</name>
<feature type="compositionally biased region" description="Basic residues" evidence="1">
    <location>
        <begin position="77"/>
        <end position="95"/>
    </location>
</feature>
<evidence type="ECO:0000256" key="1">
    <source>
        <dbReference type="SAM" id="MobiDB-lite"/>
    </source>
</evidence>